<gene>
    <name evidence="4" type="ORF">AADG42_17415</name>
</gene>
<dbReference type="InterPro" id="IPR000917">
    <property type="entry name" value="Sulfatase_N"/>
</dbReference>
<feature type="domain" description="Sulfatase N-terminal" evidence="3">
    <location>
        <begin position="12"/>
        <end position="249"/>
    </location>
</feature>
<dbReference type="InterPro" id="IPR017850">
    <property type="entry name" value="Alkaline_phosphatase_core_sf"/>
</dbReference>
<dbReference type="PANTHER" id="PTHR42693">
    <property type="entry name" value="ARYLSULFATASE FAMILY MEMBER"/>
    <property type="match status" value="1"/>
</dbReference>
<comment type="similarity">
    <text evidence="1">Belongs to the sulfatase family.</text>
</comment>
<organism evidence="4 5">
    <name type="scientific">Ammonicoccus fulvus</name>
    <dbReference type="NCBI Taxonomy" id="3138240"/>
    <lineage>
        <taxon>Bacteria</taxon>
        <taxon>Bacillati</taxon>
        <taxon>Actinomycetota</taxon>
        <taxon>Actinomycetes</taxon>
        <taxon>Propionibacteriales</taxon>
        <taxon>Propionibacteriaceae</taxon>
        <taxon>Ammonicoccus</taxon>
    </lineage>
</organism>
<keyword evidence="5" id="KW-1185">Reference proteome</keyword>
<evidence type="ECO:0000313" key="5">
    <source>
        <dbReference type="Proteomes" id="UP001442841"/>
    </source>
</evidence>
<dbReference type="RefSeq" id="WP_425310448.1">
    <property type="nucleotide sequence ID" value="NZ_CP154795.1"/>
</dbReference>
<protein>
    <submittedName>
        <fullName evidence="4">STM4013/SEN3800 family hydrolase</fullName>
    </submittedName>
</protein>
<dbReference type="PANTHER" id="PTHR42693:SF53">
    <property type="entry name" value="ENDO-4-O-SULFATASE"/>
    <property type="match status" value="1"/>
</dbReference>
<dbReference type="NCBIfam" id="NF038075">
    <property type="entry name" value="fam_STM4013"/>
    <property type="match status" value="1"/>
</dbReference>
<dbReference type="GO" id="GO:0016787">
    <property type="term" value="F:hydrolase activity"/>
    <property type="evidence" value="ECO:0007669"/>
    <property type="project" value="UniProtKB-KW"/>
</dbReference>
<dbReference type="InterPro" id="IPR050738">
    <property type="entry name" value="Sulfatase"/>
</dbReference>
<evidence type="ECO:0000256" key="1">
    <source>
        <dbReference type="ARBA" id="ARBA00008779"/>
    </source>
</evidence>
<dbReference type="InterPro" id="IPR047838">
    <property type="entry name" value="STM4013-like"/>
</dbReference>
<name>A0ABZ3FSE5_9ACTN</name>
<dbReference type="Gene3D" id="3.40.720.10">
    <property type="entry name" value="Alkaline Phosphatase, subunit A"/>
    <property type="match status" value="1"/>
</dbReference>
<keyword evidence="2 4" id="KW-0378">Hydrolase</keyword>
<evidence type="ECO:0000256" key="2">
    <source>
        <dbReference type="ARBA" id="ARBA00022801"/>
    </source>
</evidence>
<dbReference type="SUPFAM" id="SSF53649">
    <property type="entry name" value="Alkaline phosphatase-like"/>
    <property type="match status" value="1"/>
</dbReference>
<accession>A0ABZ3FSE5</accession>
<proteinExistence type="inferred from homology"/>
<sequence>MIPVADLIGTHDIVWITLDSLRYDVAQEAWAAGRTPHLARFLPTTGWEERHSPASFTYPAHLAFLGGFLPAPPGQDRPARMFAGSFDHSIGARPGTLVFDEADVPAALRARGYHTVCLGGVGFFSRRGALGSVIPDLFDESHWSPATGPRNKDSAKAQADVAVRVLAEQPDDRRLFLLLNIAATHTPTHYHLPGARRDSPESQAAALAYADEHLGRVIDALRRPTVLIVCSDHGDCFGEDGWWGHGIAHPLVWTVPYAEVVLT</sequence>
<evidence type="ECO:0000259" key="3">
    <source>
        <dbReference type="Pfam" id="PF00884"/>
    </source>
</evidence>
<reference evidence="4 5" key="1">
    <citation type="submission" date="2024-04" db="EMBL/GenBank/DDBJ databases">
        <title>Isolation of an actinomycete strain from pig manure.</title>
        <authorList>
            <person name="Gong T."/>
            <person name="Yu Z."/>
            <person name="An M."/>
            <person name="Wei C."/>
            <person name="Yang W."/>
            <person name="Liu L."/>
        </authorList>
    </citation>
    <scope>NUCLEOTIDE SEQUENCE [LARGE SCALE GENOMIC DNA]</scope>
    <source>
        <strain evidence="4 5">ZF39</strain>
    </source>
</reference>
<dbReference type="Proteomes" id="UP001442841">
    <property type="component" value="Chromosome"/>
</dbReference>
<dbReference type="EMBL" id="CP154795">
    <property type="protein sequence ID" value="XAN09014.1"/>
    <property type="molecule type" value="Genomic_DNA"/>
</dbReference>
<dbReference type="Pfam" id="PF00884">
    <property type="entry name" value="Sulfatase"/>
    <property type="match status" value="1"/>
</dbReference>
<evidence type="ECO:0000313" key="4">
    <source>
        <dbReference type="EMBL" id="XAN09014.1"/>
    </source>
</evidence>